<sequence>MRDKILILYALSALLGILTGTVGSLLQLAIHWLNNVLISWFHFAGSKGYNISIISALTTMVMVFIAWALVKWAATEASGSGVQEIEGTLLHERPIFWRRLLPVKFIGGVLSIGSKMVLGREGPTIQIGGNLGEMFGECFSLTRKRRDSLIAAGAAAGLATAFNAPLAGVLFVLEEMRSGFNFSFTNFKTVAICCVAATIMLHIIIGPQPDIKMVVFTLPSLQSLWIFFVFGIIVGIVGLWFNVFLMKLLYSLDKLKPWMKDIYVLIIGLTVGYLAYEQPGVVGGGYHIIEQALIAYPDFSVLMMLLIIRFIMTLLCYGTGVPGGIFAPMLALGTILGLAASHILQAISSEITIHPGMLAVAGMGALFAASVRAPITGIILVVEMTQNYLLILPLMITCLTSTTVVQLAKNAPIYTQLLRRTLKKETCS</sequence>
<feature type="transmembrane region" description="Helical" evidence="8">
    <location>
        <begin position="388"/>
        <end position="408"/>
    </location>
</feature>
<dbReference type="RefSeq" id="WP_058461103.1">
    <property type="nucleotide sequence ID" value="NZ_CAAAIY010000020.1"/>
</dbReference>
<evidence type="ECO:0000256" key="2">
    <source>
        <dbReference type="ARBA" id="ARBA00022448"/>
    </source>
</evidence>
<evidence type="ECO:0000256" key="5">
    <source>
        <dbReference type="ARBA" id="ARBA00023065"/>
    </source>
</evidence>
<reference evidence="9 10" key="1">
    <citation type="submission" date="2015-11" db="EMBL/GenBank/DDBJ databases">
        <title>Genomic analysis of 38 Legionella species identifies large and diverse effector repertoires.</title>
        <authorList>
            <person name="Burstein D."/>
            <person name="Amaro F."/>
            <person name="Zusman T."/>
            <person name="Lifshitz Z."/>
            <person name="Cohen O."/>
            <person name="Gilbert J.A."/>
            <person name="Pupko T."/>
            <person name="Shuman H.A."/>
            <person name="Segal G."/>
        </authorList>
    </citation>
    <scope>NUCLEOTIDE SEQUENCE [LARGE SCALE GENOMIC DNA]</scope>
    <source>
        <strain evidence="9 10">WIGA</strain>
    </source>
</reference>
<feature type="transmembrane region" description="Helical" evidence="8">
    <location>
        <begin position="325"/>
        <end position="344"/>
    </location>
</feature>
<feature type="transmembrane region" description="Helical" evidence="8">
    <location>
        <begin position="6"/>
        <end position="30"/>
    </location>
</feature>
<name>A0A0W0R6L7_LEGBO</name>
<feature type="transmembrane region" description="Helical" evidence="8">
    <location>
        <begin position="225"/>
        <end position="250"/>
    </location>
</feature>
<keyword evidence="5" id="KW-0406">Ion transport</keyword>
<dbReference type="InterPro" id="IPR014743">
    <property type="entry name" value="Cl-channel_core"/>
</dbReference>
<evidence type="ECO:0000256" key="8">
    <source>
        <dbReference type="SAM" id="Phobius"/>
    </source>
</evidence>
<comment type="caution">
    <text evidence="9">The sequence shown here is derived from an EMBL/GenBank/DDBJ whole genome shotgun (WGS) entry which is preliminary data.</text>
</comment>
<gene>
    <name evidence="9" type="primary">clcA_2</name>
    <name evidence="9" type="ORF">Lboz_3619</name>
</gene>
<keyword evidence="3 8" id="KW-0812">Transmembrane</keyword>
<dbReference type="NCBIfam" id="NF003640">
    <property type="entry name" value="PRK05277.1"/>
    <property type="match status" value="1"/>
</dbReference>
<evidence type="ECO:0000256" key="1">
    <source>
        <dbReference type="ARBA" id="ARBA00004141"/>
    </source>
</evidence>
<dbReference type="PATRIC" id="fig|447.4.peg.3883"/>
<dbReference type="PANTHER" id="PTHR45711:SF6">
    <property type="entry name" value="CHLORIDE CHANNEL PROTEIN"/>
    <property type="match status" value="1"/>
</dbReference>
<feature type="transmembrane region" description="Helical" evidence="8">
    <location>
        <begin position="356"/>
        <end position="381"/>
    </location>
</feature>
<dbReference type="EMBL" id="LNXU01000060">
    <property type="protein sequence ID" value="KTC66724.1"/>
    <property type="molecule type" value="Genomic_DNA"/>
</dbReference>
<keyword evidence="6 8" id="KW-0472">Membrane</keyword>
<dbReference type="SUPFAM" id="SSF81340">
    <property type="entry name" value="Clc chloride channel"/>
    <property type="match status" value="1"/>
</dbReference>
<feature type="transmembrane region" description="Helical" evidence="8">
    <location>
        <begin position="185"/>
        <end position="205"/>
    </location>
</feature>
<keyword evidence="2" id="KW-0813">Transport</keyword>
<evidence type="ECO:0000256" key="6">
    <source>
        <dbReference type="ARBA" id="ARBA00023136"/>
    </source>
</evidence>
<dbReference type="PRINTS" id="PR00762">
    <property type="entry name" value="CLCHANNEL"/>
</dbReference>
<feature type="transmembrane region" description="Helical" evidence="8">
    <location>
        <begin position="51"/>
        <end position="70"/>
    </location>
</feature>
<evidence type="ECO:0000313" key="10">
    <source>
        <dbReference type="Proteomes" id="UP000054695"/>
    </source>
</evidence>
<dbReference type="CDD" id="cd01031">
    <property type="entry name" value="EriC"/>
    <property type="match status" value="1"/>
</dbReference>
<organism evidence="9 10">
    <name type="scientific">Legionella bozemanae</name>
    <name type="common">Fluoribacter bozemanae</name>
    <dbReference type="NCBI Taxonomy" id="447"/>
    <lineage>
        <taxon>Bacteria</taxon>
        <taxon>Pseudomonadati</taxon>
        <taxon>Pseudomonadota</taxon>
        <taxon>Gammaproteobacteria</taxon>
        <taxon>Legionellales</taxon>
        <taxon>Legionellaceae</taxon>
        <taxon>Legionella</taxon>
    </lineage>
</organism>
<evidence type="ECO:0000256" key="4">
    <source>
        <dbReference type="ARBA" id="ARBA00022989"/>
    </source>
</evidence>
<dbReference type="Proteomes" id="UP000054695">
    <property type="component" value="Unassembled WGS sequence"/>
</dbReference>
<feature type="transmembrane region" description="Helical" evidence="8">
    <location>
        <begin position="262"/>
        <end position="279"/>
    </location>
</feature>
<feature type="transmembrane region" description="Helical" evidence="8">
    <location>
        <begin position="299"/>
        <end position="318"/>
    </location>
</feature>
<protein>
    <submittedName>
        <fullName evidence="9">Voltage-gated chloride channel protein (ClC-type)</fullName>
    </submittedName>
</protein>
<dbReference type="GO" id="GO:0005886">
    <property type="term" value="C:plasma membrane"/>
    <property type="evidence" value="ECO:0007669"/>
    <property type="project" value="TreeGrafter"/>
</dbReference>
<dbReference type="Pfam" id="PF00654">
    <property type="entry name" value="Voltage_CLC"/>
    <property type="match status" value="1"/>
</dbReference>
<accession>A0A0W0R6L7</accession>
<dbReference type="AlphaFoldDB" id="A0A0W0R6L7"/>
<dbReference type="InterPro" id="IPR001807">
    <property type="entry name" value="ClC"/>
</dbReference>
<dbReference type="PANTHER" id="PTHR45711">
    <property type="entry name" value="CHLORIDE CHANNEL PROTEIN"/>
    <property type="match status" value="1"/>
</dbReference>
<proteinExistence type="predicted"/>
<dbReference type="GO" id="GO:0005247">
    <property type="term" value="F:voltage-gated chloride channel activity"/>
    <property type="evidence" value="ECO:0007669"/>
    <property type="project" value="TreeGrafter"/>
</dbReference>
<dbReference type="OrthoDB" id="9767361at2"/>
<keyword evidence="10" id="KW-1185">Reference proteome</keyword>
<keyword evidence="7" id="KW-0868">Chloride</keyword>
<dbReference type="Gene3D" id="1.10.3080.10">
    <property type="entry name" value="Clc chloride channel"/>
    <property type="match status" value="1"/>
</dbReference>
<evidence type="ECO:0000256" key="7">
    <source>
        <dbReference type="ARBA" id="ARBA00023214"/>
    </source>
</evidence>
<keyword evidence="4 8" id="KW-1133">Transmembrane helix</keyword>
<comment type="subcellular location">
    <subcellularLocation>
        <location evidence="1">Membrane</location>
        <topology evidence="1">Multi-pass membrane protein</topology>
    </subcellularLocation>
</comment>
<evidence type="ECO:0000256" key="3">
    <source>
        <dbReference type="ARBA" id="ARBA00022692"/>
    </source>
</evidence>
<evidence type="ECO:0000313" key="9">
    <source>
        <dbReference type="EMBL" id="KTC66724.1"/>
    </source>
</evidence>
<feature type="transmembrane region" description="Helical" evidence="8">
    <location>
        <begin position="149"/>
        <end position="173"/>
    </location>
</feature>